<evidence type="ECO:0000313" key="2">
    <source>
        <dbReference type="Proteomes" id="UP000003692"/>
    </source>
</evidence>
<accession>D4F7L4</accession>
<dbReference type="EMBL" id="ADGK01000237">
    <property type="protein sequence ID" value="EFE22245.1"/>
    <property type="molecule type" value="Genomic_DNA"/>
</dbReference>
<proteinExistence type="predicted"/>
<name>D4F7L4_EDWTA</name>
<gene>
    <name evidence="1" type="ORF">EDWATA_02750</name>
</gene>
<dbReference type="AlphaFoldDB" id="D4F7L4"/>
<reference evidence="1 2" key="1">
    <citation type="submission" date="2010-02" db="EMBL/GenBank/DDBJ databases">
        <authorList>
            <person name="Weinstock G."/>
            <person name="Sodergren E."/>
            <person name="Clifton S."/>
            <person name="Fulton L."/>
            <person name="Fulton B."/>
            <person name="Courtney L."/>
            <person name="Fronick C."/>
            <person name="Harrison M."/>
            <person name="Strong C."/>
            <person name="Farmer C."/>
            <person name="Delahaunty K."/>
            <person name="Markovic C."/>
            <person name="Hall O."/>
            <person name="Minx P."/>
            <person name="Tomlinson C."/>
            <person name="Mitreva M."/>
            <person name="Nelson J."/>
            <person name="Hou S."/>
            <person name="Wollam A."/>
            <person name="Pepin K.H."/>
            <person name="Johnson M."/>
            <person name="Bhonagiri V."/>
            <person name="Zhang X."/>
            <person name="Suruliraj S."/>
            <person name="Warren W."/>
            <person name="Chinwalla A."/>
            <person name="Mardis E.R."/>
            <person name="Wilson R.K."/>
        </authorList>
    </citation>
    <scope>NUCLEOTIDE SEQUENCE [LARGE SCALE GENOMIC DNA]</scope>
    <source>
        <strain evidence="1 2">ATCC 23685</strain>
    </source>
</reference>
<dbReference type="Proteomes" id="UP000003692">
    <property type="component" value="Unassembled WGS sequence"/>
</dbReference>
<dbReference type="HOGENOM" id="CLU_3308788_0_0_6"/>
<sequence length="39" mass="4520">MTKTTMIPQRHCLCEMRHAIPACLNAAPLPVAWKRYNPR</sequence>
<protein>
    <submittedName>
        <fullName evidence="1">Uncharacterized protein</fullName>
    </submittedName>
</protein>
<evidence type="ECO:0000313" key="1">
    <source>
        <dbReference type="EMBL" id="EFE22245.1"/>
    </source>
</evidence>
<comment type="caution">
    <text evidence="1">The sequence shown here is derived from an EMBL/GenBank/DDBJ whole genome shotgun (WGS) entry which is preliminary data.</text>
</comment>
<organism evidence="1 2">
    <name type="scientific">Edwardsiella tarda ATCC 23685</name>
    <dbReference type="NCBI Taxonomy" id="500638"/>
    <lineage>
        <taxon>Bacteria</taxon>
        <taxon>Pseudomonadati</taxon>
        <taxon>Pseudomonadota</taxon>
        <taxon>Gammaproteobacteria</taxon>
        <taxon>Enterobacterales</taxon>
        <taxon>Hafniaceae</taxon>
        <taxon>Edwardsiella</taxon>
    </lineage>
</organism>